<comment type="caution">
    <text evidence="12">The sequence shown here is derived from an EMBL/GenBank/DDBJ whole genome shotgun (WGS) entry which is preliminary data.</text>
</comment>
<dbReference type="InterPro" id="IPR003439">
    <property type="entry name" value="ABC_transporter-like_ATP-bd"/>
</dbReference>
<dbReference type="SUPFAM" id="SSF52540">
    <property type="entry name" value="P-loop containing nucleoside triphosphate hydrolases"/>
    <property type="match status" value="3"/>
</dbReference>
<dbReference type="GO" id="GO:0090374">
    <property type="term" value="P:oligopeptide export from mitochondrion"/>
    <property type="evidence" value="ECO:0007669"/>
    <property type="project" value="TreeGrafter"/>
</dbReference>
<accession>A0A9W4UJD1</accession>
<dbReference type="GO" id="GO:0016887">
    <property type="term" value="F:ATP hydrolysis activity"/>
    <property type="evidence" value="ECO:0007669"/>
    <property type="project" value="InterPro"/>
</dbReference>
<dbReference type="SUPFAM" id="SSF90123">
    <property type="entry name" value="ABC transporter transmembrane region"/>
    <property type="match status" value="2"/>
</dbReference>
<feature type="compositionally biased region" description="Polar residues" evidence="8">
    <location>
        <begin position="1"/>
        <end position="10"/>
    </location>
</feature>
<dbReference type="InterPro" id="IPR017871">
    <property type="entry name" value="ABC_transporter-like_CS"/>
</dbReference>
<dbReference type="InterPro" id="IPR003593">
    <property type="entry name" value="AAA+_ATPase"/>
</dbReference>
<evidence type="ECO:0008006" key="14">
    <source>
        <dbReference type="Google" id="ProtNLM"/>
    </source>
</evidence>
<organism evidence="12 13">
    <name type="scientific">Periconia digitata</name>
    <dbReference type="NCBI Taxonomy" id="1303443"/>
    <lineage>
        <taxon>Eukaryota</taxon>
        <taxon>Fungi</taxon>
        <taxon>Dikarya</taxon>
        <taxon>Ascomycota</taxon>
        <taxon>Pezizomycotina</taxon>
        <taxon>Dothideomycetes</taxon>
        <taxon>Pleosporomycetidae</taxon>
        <taxon>Pleosporales</taxon>
        <taxon>Massarineae</taxon>
        <taxon>Periconiaceae</taxon>
        <taxon>Periconia</taxon>
    </lineage>
</organism>
<dbReference type="InterPro" id="IPR039421">
    <property type="entry name" value="Type_1_exporter"/>
</dbReference>
<dbReference type="Gene3D" id="1.20.1560.10">
    <property type="entry name" value="ABC transporter type 1, transmembrane domain"/>
    <property type="match status" value="2"/>
</dbReference>
<dbReference type="SMART" id="SM00382">
    <property type="entry name" value="AAA"/>
    <property type="match status" value="2"/>
</dbReference>
<evidence type="ECO:0000256" key="2">
    <source>
        <dbReference type="ARBA" id="ARBA00022448"/>
    </source>
</evidence>
<feature type="transmembrane region" description="Helical" evidence="9">
    <location>
        <begin position="1037"/>
        <end position="1061"/>
    </location>
</feature>
<feature type="transmembrane region" description="Helical" evidence="9">
    <location>
        <begin position="199"/>
        <end position="219"/>
    </location>
</feature>
<keyword evidence="13" id="KW-1185">Reference proteome</keyword>
<feature type="transmembrane region" description="Helical" evidence="9">
    <location>
        <begin position="97"/>
        <end position="120"/>
    </location>
</feature>
<feature type="domain" description="ABC transporter" evidence="10">
    <location>
        <begin position="1134"/>
        <end position="1410"/>
    </location>
</feature>
<dbReference type="InterPro" id="IPR011527">
    <property type="entry name" value="ABC1_TM_dom"/>
</dbReference>
<dbReference type="Gene3D" id="3.40.50.300">
    <property type="entry name" value="P-loop containing nucleotide triphosphate hydrolases"/>
    <property type="match status" value="2"/>
</dbReference>
<feature type="transmembrane region" description="Helical" evidence="9">
    <location>
        <begin position="958"/>
        <end position="976"/>
    </location>
</feature>
<dbReference type="PROSITE" id="PS50929">
    <property type="entry name" value="ABC_TM1F"/>
    <property type="match status" value="2"/>
</dbReference>
<dbReference type="CDD" id="cd18577">
    <property type="entry name" value="ABC_6TM_Pgp_ABCB1_D1_like"/>
    <property type="match status" value="1"/>
</dbReference>
<feature type="domain" description="ABC transporter" evidence="10">
    <location>
        <begin position="377"/>
        <end position="615"/>
    </location>
</feature>
<feature type="domain" description="ABC transmembrane type-1" evidence="11">
    <location>
        <begin position="49"/>
        <end position="340"/>
    </location>
</feature>
<feature type="transmembrane region" description="Helical" evidence="9">
    <location>
        <begin position="856"/>
        <end position="874"/>
    </location>
</feature>
<comment type="subcellular location">
    <subcellularLocation>
        <location evidence="1">Membrane</location>
        <topology evidence="1">Multi-pass membrane protein</topology>
    </subcellularLocation>
</comment>
<evidence type="ECO:0000256" key="8">
    <source>
        <dbReference type="SAM" id="MobiDB-lite"/>
    </source>
</evidence>
<keyword evidence="7 9" id="KW-0472">Membrane</keyword>
<feature type="transmembrane region" description="Helical" evidence="9">
    <location>
        <begin position="46"/>
        <end position="72"/>
    </location>
</feature>
<dbReference type="GO" id="GO:0015421">
    <property type="term" value="F:ABC-type oligopeptide transporter activity"/>
    <property type="evidence" value="ECO:0007669"/>
    <property type="project" value="TreeGrafter"/>
</dbReference>
<dbReference type="OrthoDB" id="6500128at2759"/>
<dbReference type="PANTHER" id="PTHR43394:SF15">
    <property type="entry name" value="ALPHA-FACTOR-TRANSPORTING ATPASE"/>
    <property type="match status" value="1"/>
</dbReference>
<evidence type="ECO:0000259" key="11">
    <source>
        <dbReference type="PROSITE" id="PS50929"/>
    </source>
</evidence>
<dbReference type="InterPro" id="IPR027417">
    <property type="entry name" value="P-loop_NTPase"/>
</dbReference>
<gene>
    <name evidence="12" type="ORF">PDIGIT_LOCUS9177</name>
</gene>
<keyword evidence="4" id="KW-0547">Nucleotide-binding</keyword>
<feature type="transmembrane region" description="Helical" evidence="9">
    <location>
        <begin position="813"/>
        <end position="836"/>
    </location>
</feature>
<evidence type="ECO:0000256" key="6">
    <source>
        <dbReference type="ARBA" id="ARBA00022989"/>
    </source>
</evidence>
<dbReference type="PROSITE" id="PS00211">
    <property type="entry name" value="ABC_TRANSPORTER_1"/>
    <property type="match status" value="1"/>
</dbReference>
<evidence type="ECO:0000256" key="5">
    <source>
        <dbReference type="ARBA" id="ARBA00022840"/>
    </source>
</evidence>
<dbReference type="EMBL" id="CAOQHR010000006">
    <property type="protein sequence ID" value="CAI6336087.1"/>
    <property type="molecule type" value="Genomic_DNA"/>
</dbReference>
<evidence type="ECO:0000256" key="7">
    <source>
        <dbReference type="ARBA" id="ARBA00023136"/>
    </source>
</evidence>
<feature type="transmembrane region" description="Helical" evidence="9">
    <location>
        <begin position="1073"/>
        <end position="1096"/>
    </location>
</feature>
<feature type="domain" description="ABC transmembrane type-1" evidence="11">
    <location>
        <begin position="816"/>
        <end position="1099"/>
    </location>
</feature>
<feature type="transmembrane region" description="Helical" evidence="9">
    <location>
        <begin position="933"/>
        <end position="952"/>
    </location>
</feature>
<dbReference type="FunFam" id="3.40.50.300:FF:001471">
    <property type="entry name" value="P-loop containing nucleoside triphosphate hydrolase protein"/>
    <property type="match status" value="1"/>
</dbReference>
<dbReference type="Proteomes" id="UP001152607">
    <property type="component" value="Unassembled WGS sequence"/>
</dbReference>
<name>A0A9W4UJD1_9PLEO</name>
<evidence type="ECO:0000256" key="1">
    <source>
        <dbReference type="ARBA" id="ARBA00004141"/>
    </source>
</evidence>
<proteinExistence type="predicted"/>
<feature type="transmembrane region" description="Helical" evidence="9">
    <location>
        <begin position="318"/>
        <end position="338"/>
    </location>
</feature>
<dbReference type="InterPro" id="IPR036640">
    <property type="entry name" value="ABC1_TM_sf"/>
</dbReference>
<dbReference type="PANTHER" id="PTHR43394">
    <property type="entry name" value="ATP-DEPENDENT PERMEASE MDL1, MITOCHONDRIAL"/>
    <property type="match status" value="1"/>
</dbReference>
<keyword evidence="6 9" id="KW-1133">Transmembrane helix</keyword>
<evidence type="ECO:0000313" key="13">
    <source>
        <dbReference type="Proteomes" id="UP001152607"/>
    </source>
</evidence>
<feature type="transmembrane region" description="Helical" evidence="9">
    <location>
        <begin position="279"/>
        <end position="298"/>
    </location>
</feature>
<evidence type="ECO:0000259" key="10">
    <source>
        <dbReference type="PROSITE" id="PS50893"/>
    </source>
</evidence>
<evidence type="ECO:0000256" key="4">
    <source>
        <dbReference type="ARBA" id="ARBA00022741"/>
    </source>
</evidence>
<keyword evidence="2" id="KW-0813">Transport</keyword>
<sequence>MATSSVSTPNGDPDKQTPPDDEEYNYTRRMGWKALFTFTTRKHVPLLSAAFFAALIAALANPAIAIVLGSIFHQFTEFGGGSITASEFLHQVSKYCIYLTAFGCACWVGNSIYFTLFLSFGELQAHNAREVIFATLLRKDMSWYDTRDTGVTALLPSIQAQIRDLQLSVSQPLGEVSQCVFGTIASLAVALYSSWNLTLVVICSVPIVYIILSFLSIALGKRAHEQGEMLRHALGIVTDTISHIEAVKYFNGEHSQLQKYVNAISRSGRAYKKLANLRSMQLGFTQFFVLSIFVQGFWYGSSLVMKGNKNPGQVLTTFWAALMTVHSVTAFLPQFIVLQKGKVAGARLKAMVARMSKDDFGTETTGDIRPQHTLGNIEFRRVSFSYPTRPDQLALHEVSLLFAAGQTTFVIGKSGSGKSTLGQLLVRFYHPRSGTVQFDGSPLDYFDIGWLRDQITLVEQHSMLFEDTIRHNIALGCKGRKPDQSEIEGAARFARLEKMIQDFPKGYETILGPQNTGLSGGQKQRMALARARLRDTPVLVLDESTSALDYTTRSAIISAIREWRQGKTTIIITHDISQIQQNDRVFVMENAQLVQQGTRKDMERALDSPFAKFLGAEDEELEPEPKEDEAPMDDTEEIMSLYAGSWDGQVQSNRRSFVPLFRQSMIFSPFGNNTQDDFPTFFMSRVNAHEYESEWPDQYAMKALPAAKPNHQGEVVAIGKPRLVSVSKPRANSQSEIISQRHVVSNERPLPPLPTVREGPGDAPSFRRTFRAKREWRKARRNFNREFRSTTPPLHIMEIVKSVWPRVGWSSRLSIIVAVFCALIHSAATPTFGYAFSKLLETFYNKEDQKKKAMTWALSILGISVIDGLTTYAWNALFDIAAQTWANALKQEAMKRILMQPREFFDKEENDVSHLAECLDQFAEEARNLPGRFCGILLVMLFTMTIAFIWSIAISWRLTLMSLACLGGMFCIMKAYNTISNHWESLSNAANDIIGKNLHETFVNIRTVRCLALEEVFRARYKASTSKSLQVGFKRSIYTGSIFGLSYASSPLATTLLFYWGAYNVSKGYMTPIQFIEAFNILMLSVSHVAIIGNYIPQINVARDAGSRLIRLTRLPQDSHELGGTDQLFSVGDISLDKVNFTYPTRPDHQVLHDVTFDIPRGSCTAIVGTSGSGKSTIAALLLKLYPTPSAGARNRPELSISGQDINKLHTLTLRSRIAVVSQTPVIFPGSIAENIVYGLSPSSRLTSAEHIRAAASAAGAAEFIESLPQSYRTIIGEGGTGLSGGQAQRIAIARALVREPDILILDEATSALDVESANTIRDTIQRLVRDSKVAGEEFFDVHFGGTMGQGVSGSGLGKKQMTVIIITHAKEMMAIAEHIVMLDKGRVVDQGKFEQLRRNQGAFGRLLKGKRVSVFA</sequence>
<dbReference type="CDD" id="cd18578">
    <property type="entry name" value="ABC_6TM_Pgp_ABCB1_D2_like"/>
    <property type="match status" value="1"/>
</dbReference>
<protein>
    <recommendedName>
        <fullName evidence="14">P-loop containing nucleoside triphosphate hydrolase protein</fullName>
    </recommendedName>
</protein>
<evidence type="ECO:0000256" key="9">
    <source>
        <dbReference type="SAM" id="Phobius"/>
    </source>
</evidence>
<evidence type="ECO:0000256" key="3">
    <source>
        <dbReference type="ARBA" id="ARBA00022692"/>
    </source>
</evidence>
<dbReference type="GO" id="GO:0005743">
    <property type="term" value="C:mitochondrial inner membrane"/>
    <property type="evidence" value="ECO:0007669"/>
    <property type="project" value="TreeGrafter"/>
</dbReference>
<keyword evidence="3 9" id="KW-0812">Transmembrane</keyword>
<dbReference type="Pfam" id="PF00664">
    <property type="entry name" value="ABC_membrane"/>
    <property type="match status" value="2"/>
</dbReference>
<reference evidence="12" key="1">
    <citation type="submission" date="2023-01" db="EMBL/GenBank/DDBJ databases">
        <authorList>
            <person name="Van Ghelder C."/>
            <person name="Rancurel C."/>
        </authorList>
    </citation>
    <scope>NUCLEOTIDE SEQUENCE</scope>
    <source>
        <strain evidence="12">CNCM I-4278</strain>
    </source>
</reference>
<evidence type="ECO:0000313" key="12">
    <source>
        <dbReference type="EMBL" id="CAI6336087.1"/>
    </source>
</evidence>
<keyword evidence="5" id="KW-0067">ATP-binding</keyword>
<dbReference type="PROSITE" id="PS50893">
    <property type="entry name" value="ABC_TRANSPORTER_2"/>
    <property type="match status" value="2"/>
</dbReference>
<dbReference type="GO" id="GO:0005524">
    <property type="term" value="F:ATP binding"/>
    <property type="evidence" value="ECO:0007669"/>
    <property type="project" value="UniProtKB-KW"/>
</dbReference>
<dbReference type="FunFam" id="3.40.50.300:FF:000604">
    <property type="entry name" value="ABC transporter B family member 28"/>
    <property type="match status" value="1"/>
</dbReference>
<feature type="region of interest" description="Disordered" evidence="8">
    <location>
        <begin position="1"/>
        <end position="24"/>
    </location>
</feature>
<dbReference type="Pfam" id="PF00005">
    <property type="entry name" value="ABC_tran"/>
    <property type="match status" value="2"/>
</dbReference>